<accession>A0AAD7B727</accession>
<proteinExistence type="predicted"/>
<organism evidence="2 3">
    <name type="scientific">Roridomyces roridus</name>
    <dbReference type="NCBI Taxonomy" id="1738132"/>
    <lineage>
        <taxon>Eukaryota</taxon>
        <taxon>Fungi</taxon>
        <taxon>Dikarya</taxon>
        <taxon>Basidiomycota</taxon>
        <taxon>Agaricomycotina</taxon>
        <taxon>Agaricomycetes</taxon>
        <taxon>Agaricomycetidae</taxon>
        <taxon>Agaricales</taxon>
        <taxon>Marasmiineae</taxon>
        <taxon>Mycenaceae</taxon>
        <taxon>Roridomyces</taxon>
    </lineage>
</organism>
<dbReference type="EMBL" id="JARKIF010000030">
    <property type="protein sequence ID" value="KAJ7612638.1"/>
    <property type="molecule type" value="Genomic_DNA"/>
</dbReference>
<keyword evidence="3" id="KW-1185">Reference proteome</keyword>
<feature type="compositionally biased region" description="Pro residues" evidence="1">
    <location>
        <begin position="237"/>
        <end position="248"/>
    </location>
</feature>
<evidence type="ECO:0000313" key="2">
    <source>
        <dbReference type="EMBL" id="KAJ7612638.1"/>
    </source>
</evidence>
<dbReference type="AlphaFoldDB" id="A0AAD7B727"/>
<feature type="compositionally biased region" description="Low complexity" evidence="1">
    <location>
        <begin position="303"/>
        <end position="326"/>
    </location>
</feature>
<feature type="region of interest" description="Disordered" evidence="1">
    <location>
        <begin position="38"/>
        <end position="59"/>
    </location>
</feature>
<feature type="region of interest" description="Disordered" evidence="1">
    <location>
        <begin position="144"/>
        <end position="179"/>
    </location>
</feature>
<gene>
    <name evidence="2" type="ORF">FB45DRAFT_874847</name>
</gene>
<feature type="compositionally biased region" description="Polar residues" evidence="1">
    <location>
        <begin position="344"/>
        <end position="356"/>
    </location>
</feature>
<feature type="compositionally biased region" description="Low complexity" evidence="1">
    <location>
        <begin position="144"/>
        <end position="155"/>
    </location>
</feature>
<evidence type="ECO:0000313" key="3">
    <source>
        <dbReference type="Proteomes" id="UP001221142"/>
    </source>
</evidence>
<reference evidence="2" key="1">
    <citation type="submission" date="2023-03" db="EMBL/GenBank/DDBJ databases">
        <title>Massive genome expansion in bonnet fungi (Mycena s.s.) driven by repeated elements and novel gene families across ecological guilds.</title>
        <authorList>
            <consortium name="Lawrence Berkeley National Laboratory"/>
            <person name="Harder C.B."/>
            <person name="Miyauchi S."/>
            <person name="Viragh M."/>
            <person name="Kuo A."/>
            <person name="Thoen E."/>
            <person name="Andreopoulos B."/>
            <person name="Lu D."/>
            <person name="Skrede I."/>
            <person name="Drula E."/>
            <person name="Henrissat B."/>
            <person name="Morin E."/>
            <person name="Kohler A."/>
            <person name="Barry K."/>
            <person name="LaButti K."/>
            <person name="Morin E."/>
            <person name="Salamov A."/>
            <person name="Lipzen A."/>
            <person name="Mereny Z."/>
            <person name="Hegedus B."/>
            <person name="Baldrian P."/>
            <person name="Stursova M."/>
            <person name="Weitz H."/>
            <person name="Taylor A."/>
            <person name="Grigoriev I.V."/>
            <person name="Nagy L.G."/>
            <person name="Martin F."/>
            <person name="Kauserud H."/>
        </authorList>
    </citation>
    <scope>NUCLEOTIDE SEQUENCE</scope>
    <source>
        <strain evidence="2">9284</strain>
    </source>
</reference>
<name>A0AAD7B727_9AGAR</name>
<feature type="region of interest" description="Disordered" evidence="1">
    <location>
        <begin position="291"/>
        <end position="356"/>
    </location>
</feature>
<sequence length="366" mass="39795">MDSSSSHPVSSSSSRAPPLSLPEFVDLVSAALDSPALDPVLSFTSPQPRPAPVERRKSGMRQMFAKFKTLVTRYNTPSRPSVGRHSTSPEYRIPELHLPYTPLAVHSEHHHPYPSRVLNPKVYSISTPALPLYRVNSISSSSGNASLSSCSSASSDVQYPTTPLTTVSEEGGSRWSACSSTEAEHLPAAAAKPLPLRLPSFASIPNFHTHTSTPMIKESYNTTLRRSRTRRAAAQGPPVPPPAYPLPPPPPKDDEFMSCHPYARARPVCPPSPSPAPSSKRGTVRHPYENPKSILDAFPAPPTATRRPYRASSPFPFALPPRAARPCTPPPLKKEEQDWLDLETSPSATSGEATTDESFYSAYEVF</sequence>
<feature type="region of interest" description="Disordered" evidence="1">
    <location>
        <begin position="227"/>
        <end position="248"/>
    </location>
</feature>
<protein>
    <submittedName>
        <fullName evidence="2">Uncharacterized protein</fullName>
    </submittedName>
</protein>
<evidence type="ECO:0000256" key="1">
    <source>
        <dbReference type="SAM" id="MobiDB-lite"/>
    </source>
</evidence>
<dbReference type="Proteomes" id="UP001221142">
    <property type="component" value="Unassembled WGS sequence"/>
</dbReference>
<comment type="caution">
    <text evidence="2">The sequence shown here is derived from an EMBL/GenBank/DDBJ whole genome shotgun (WGS) entry which is preliminary data.</text>
</comment>
<feature type="compositionally biased region" description="Polar residues" evidence="1">
    <location>
        <begin position="156"/>
        <end position="168"/>
    </location>
</feature>